<name>A0ABD1P036_9LAMI</name>
<gene>
    <name evidence="1" type="ORF">Fot_56411</name>
</gene>
<sequence length="148" mass="16658">MGRVHPLAWDIPHLSWGGEQLSQDVGGTPLFVFERESSPSSCSHFDEVICFSDDSKIILKPALLYKISCLSLALIPEDTDDVANEPYEDATFITIEEILEWANVISAVWDQNGEMNPWPDAVLDEMSGRYEIEKREIDSKISDLQGLK</sequence>
<keyword evidence="2" id="KW-1185">Reference proteome</keyword>
<organism evidence="1 2">
    <name type="scientific">Forsythia ovata</name>
    <dbReference type="NCBI Taxonomy" id="205694"/>
    <lineage>
        <taxon>Eukaryota</taxon>
        <taxon>Viridiplantae</taxon>
        <taxon>Streptophyta</taxon>
        <taxon>Embryophyta</taxon>
        <taxon>Tracheophyta</taxon>
        <taxon>Spermatophyta</taxon>
        <taxon>Magnoliopsida</taxon>
        <taxon>eudicotyledons</taxon>
        <taxon>Gunneridae</taxon>
        <taxon>Pentapetalae</taxon>
        <taxon>asterids</taxon>
        <taxon>lamiids</taxon>
        <taxon>Lamiales</taxon>
        <taxon>Oleaceae</taxon>
        <taxon>Forsythieae</taxon>
        <taxon>Forsythia</taxon>
    </lineage>
</organism>
<protein>
    <submittedName>
        <fullName evidence="1">Uncharacterized protein</fullName>
    </submittedName>
</protein>
<accession>A0ABD1P036</accession>
<comment type="caution">
    <text evidence="1">The sequence shown here is derived from an EMBL/GenBank/DDBJ whole genome shotgun (WGS) entry which is preliminary data.</text>
</comment>
<reference evidence="2" key="1">
    <citation type="submission" date="2024-07" db="EMBL/GenBank/DDBJ databases">
        <title>Two chromosome-level genome assemblies of Korean endemic species Abeliophyllum distichum and Forsythia ovata (Oleaceae).</title>
        <authorList>
            <person name="Jang H."/>
        </authorList>
    </citation>
    <scope>NUCLEOTIDE SEQUENCE [LARGE SCALE GENOMIC DNA]</scope>
</reference>
<dbReference type="AlphaFoldDB" id="A0ABD1P036"/>
<dbReference type="Proteomes" id="UP001604277">
    <property type="component" value="Unassembled WGS sequence"/>
</dbReference>
<dbReference type="EMBL" id="JBFOLJ010000043">
    <property type="protein sequence ID" value="KAL2457215.1"/>
    <property type="molecule type" value="Genomic_DNA"/>
</dbReference>
<evidence type="ECO:0000313" key="1">
    <source>
        <dbReference type="EMBL" id="KAL2457215.1"/>
    </source>
</evidence>
<evidence type="ECO:0000313" key="2">
    <source>
        <dbReference type="Proteomes" id="UP001604277"/>
    </source>
</evidence>
<proteinExistence type="predicted"/>